<evidence type="ECO:0000256" key="2">
    <source>
        <dbReference type="ARBA" id="ARBA00022801"/>
    </source>
</evidence>
<dbReference type="GO" id="GO:0016787">
    <property type="term" value="F:hydrolase activity"/>
    <property type="evidence" value="ECO:0007669"/>
    <property type="project" value="UniProtKB-KW"/>
</dbReference>
<sequence length="341" mass="33330">MNKDTFLAKNTNKGLVAATVMAAAAAIPMMQTTDASADSTSTWQANTVSQVQQTLANAGGTYTINSGDTVSVIAQATGMTVAQIAQLNGLNNADLIIAGAGLNLTANQNTVAAPTAVSEAPEVVASSEATAADIAASEAASEAAAQSAAIAQSEAVAASIAASEAAVSSAAAASEAAASIAASQAAAASVDAAAQSSAPAQNAPTYQVNTATTADTNTTVAAPSTNTTTSANSGYNSYPAGQCTYYVKSALSWVGNNWGNASAWGASAQAAGHSVSWTPAAGTVAVFAPGLDGASGYGHVAVVDSVNSDGSITISEMNYAGNSGVSNRVIANPSGIQFIYQ</sequence>
<reference evidence="7" key="1">
    <citation type="journal article" date="2014" name="Genome Announc.">
        <title>Draft genome sequence of Weissella oryzae SG25T, isolated from fermented rice grains.</title>
        <authorList>
            <person name="Tanizawa Y."/>
            <person name="Fujisawa T."/>
            <person name="Mochizuki T."/>
            <person name="Kaminuma E."/>
            <person name="Suzuki Y."/>
            <person name="Nakamura Y."/>
            <person name="Tohno M."/>
        </authorList>
    </citation>
    <scope>NUCLEOTIDE SEQUENCE [LARGE SCALE GENOMIC DNA]</scope>
    <source>
        <strain evidence="7">DSM 25784 / JCM 18191 / LMG 30913 / SG25</strain>
    </source>
</reference>
<dbReference type="InterPro" id="IPR036779">
    <property type="entry name" value="LysM_dom_sf"/>
</dbReference>
<dbReference type="InterPro" id="IPR018392">
    <property type="entry name" value="LysM"/>
</dbReference>
<dbReference type="InterPro" id="IPR009148">
    <property type="entry name" value="PcsB-like"/>
</dbReference>
<protein>
    <submittedName>
        <fullName evidence="6">Cell wall hydrolase</fullName>
    </submittedName>
</protein>
<dbReference type="Gene3D" id="3.90.1720.10">
    <property type="entry name" value="endopeptidase domain like (from Nostoc punctiforme)"/>
    <property type="match status" value="1"/>
</dbReference>
<evidence type="ECO:0000313" key="7">
    <source>
        <dbReference type="Proteomes" id="UP000030643"/>
    </source>
</evidence>
<feature type="domain" description="Peptidase C51" evidence="4">
    <location>
        <begin position="218"/>
        <end position="340"/>
    </location>
</feature>
<dbReference type="Proteomes" id="UP000030643">
    <property type="component" value="Unassembled WGS sequence"/>
</dbReference>
<keyword evidence="7" id="KW-1185">Reference proteome</keyword>
<dbReference type="Gene3D" id="3.10.350.10">
    <property type="entry name" value="LysM domain"/>
    <property type="match status" value="1"/>
</dbReference>
<evidence type="ECO:0000259" key="5">
    <source>
        <dbReference type="PROSITE" id="PS51782"/>
    </source>
</evidence>
<proteinExistence type="predicted"/>
<dbReference type="SUPFAM" id="SSF54106">
    <property type="entry name" value="LysM domain"/>
    <property type="match status" value="1"/>
</dbReference>
<evidence type="ECO:0000256" key="1">
    <source>
        <dbReference type="ARBA" id="ARBA00022729"/>
    </source>
</evidence>
<dbReference type="SUPFAM" id="SSF54001">
    <property type="entry name" value="Cysteine proteinases"/>
    <property type="match status" value="1"/>
</dbReference>
<dbReference type="eggNOG" id="COG3942">
    <property type="taxonomic scope" value="Bacteria"/>
</dbReference>
<evidence type="ECO:0000256" key="3">
    <source>
        <dbReference type="SAM" id="SignalP"/>
    </source>
</evidence>
<dbReference type="PROSITE" id="PS51782">
    <property type="entry name" value="LYSM"/>
    <property type="match status" value="1"/>
</dbReference>
<dbReference type="PROSITE" id="PS50911">
    <property type="entry name" value="CHAP"/>
    <property type="match status" value="1"/>
</dbReference>
<dbReference type="PROSITE" id="PS00430">
    <property type="entry name" value="TONB_DEPENDENT_REC_1"/>
    <property type="match status" value="1"/>
</dbReference>
<keyword evidence="1 3" id="KW-0732">Signal</keyword>
<evidence type="ECO:0000259" key="4">
    <source>
        <dbReference type="PROSITE" id="PS50911"/>
    </source>
</evidence>
<organism evidence="6 7">
    <name type="scientific">Weissella oryzae (strain DSM 25784 / JCM 18191 / LMG 30913 / SG25)</name>
    <dbReference type="NCBI Taxonomy" id="1329250"/>
    <lineage>
        <taxon>Bacteria</taxon>
        <taxon>Bacillati</taxon>
        <taxon>Bacillota</taxon>
        <taxon>Bacilli</taxon>
        <taxon>Lactobacillales</taxon>
        <taxon>Lactobacillaceae</taxon>
        <taxon>Weissella</taxon>
    </lineage>
</organism>
<dbReference type="Pfam" id="PF01476">
    <property type="entry name" value="LysM"/>
    <property type="match status" value="1"/>
</dbReference>
<evidence type="ECO:0000313" key="6">
    <source>
        <dbReference type="EMBL" id="GAK31745.1"/>
    </source>
</evidence>
<name>A0A069CVD3_WEIOS</name>
<feature type="signal peptide" evidence="3">
    <location>
        <begin position="1"/>
        <end position="37"/>
    </location>
</feature>
<dbReference type="STRING" id="1329250.WOSG25_140480"/>
<dbReference type="InterPro" id="IPR010916">
    <property type="entry name" value="TonB_box_CS"/>
</dbReference>
<dbReference type="InterPro" id="IPR007921">
    <property type="entry name" value="CHAP_dom"/>
</dbReference>
<dbReference type="OrthoDB" id="2409959at2"/>
<accession>A0A069CVD3</accession>
<dbReference type="PRINTS" id="PR01852">
    <property type="entry name" value="SIBAPROTEIN"/>
</dbReference>
<feature type="domain" description="LysM" evidence="5">
    <location>
        <begin position="60"/>
        <end position="104"/>
    </location>
</feature>
<dbReference type="SMART" id="SM00257">
    <property type="entry name" value="LysM"/>
    <property type="match status" value="1"/>
</dbReference>
<dbReference type="EMBL" id="DF820497">
    <property type="protein sequence ID" value="GAK31745.1"/>
    <property type="molecule type" value="Genomic_DNA"/>
</dbReference>
<dbReference type="AlphaFoldDB" id="A0A069CVD3"/>
<dbReference type="InterPro" id="IPR038765">
    <property type="entry name" value="Papain-like_cys_pep_sf"/>
</dbReference>
<keyword evidence="2 6" id="KW-0378">Hydrolase</keyword>
<dbReference type="CDD" id="cd00118">
    <property type="entry name" value="LysM"/>
    <property type="match status" value="1"/>
</dbReference>
<dbReference type="Pfam" id="PF05257">
    <property type="entry name" value="CHAP"/>
    <property type="match status" value="1"/>
</dbReference>
<gene>
    <name evidence="6" type="ORF">WOSG25_140480</name>
</gene>
<dbReference type="RefSeq" id="WP_052348613.1">
    <property type="nucleotide sequence ID" value="NZ_DF820497.1"/>
</dbReference>
<feature type="chain" id="PRO_5001662502" evidence="3">
    <location>
        <begin position="38"/>
        <end position="341"/>
    </location>
</feature>